<dbReference type="NCBIfam" id="TIGR04347">
    <property type="entry name" value="pseudo_SAM_Halo"/>
    <property type="match status" value="1"/>
</dbReference>
<dbReference type="STRING" id="660518.SAMN05216218_10145"/>
<name>A0A1G7F6C9_9EURY</name>
<evidence type="ECO:0000256" key="3">
    <source>
        <dbReference type="ARBA" id="ARBA00023004"/>
    </source>
</evidence>
<evidence type="ECO:0000313" key="6">
    <source>
        <dbReference type="EMBL" id="SDE71442.1"/>
    </source>
</evidence>
<dbReference type="GO" id="GO:0046872">
    <property type="term" value="F:metal ion binding"/>
    <property type="evidence" value="ECO:0007669"/>
    <property type="project" value="UniProtKB-KW"/>
</dbReference>
<dbReference type="SFLD" id="SFLDG01386">
    <property type="entry name" value="main_SPASM_domain-containing"/>
    <property type="match status" value="1"/>
</dbReference>
<dbReference type="NCBIfam" id="TIGR04085">
    <property type="entry name" value="rSAM_more_4Fe4S"/>
    <property type="match status" value="1"/>
</dbReference>
<evidence type="ECO:0000256" key="2">
    <source>
        <dbReference type="ARBA" id="ARBA00022723"/>
    </source>
</evidence>
<sequence>MVDTGKEKDPFPGCENAQWLFVNVFPSLTYVAETADSRPQYRGSRPVADGRGGPMISVSKLLCDLDAEGDGLRYDAADESDREQIRAEKQRRPVVVWNTTKQCNLYCDHCYAAADTECAPGELSTTEGKRLLDDLADYGVPVVLFSGGEPLVREDLEELVAYAADAGIRPVLSTNGTLITEERARDLKAAGLKYAGVSVDGLPERNDAFRGEEGAFDAALRGIEACQSAGLKTGLRYTITEANADDLEDVVALLHEAGLDRFCFYHLDYGGRGDEIRDVDLTPAERREAVRTVCDMTREYHARGEEIETLLVGNYADAGFLVEYAREHLSEAAAERIYRYLQVNGGDPTGERVADVDYQGNVHLTQFWQNYSLGNVRDRPFGAIWEDESNPLLRKLRNREAHLKGKCADCAYQSVCRGGSRLRALSVHDDPFAPDPQCYLHDDEIEGGSPVFDTGPEPAD</sequence>
<dbReference type="InterPro" id="IPR006638">
    <property type="entry name" value="Elp3/MiaA/NifB-like_rSAM"/>
</dbReference>
<dbReference type="SFLD" id="SFLDG01067">
    <property type="entry name" value="SPASM/twitch_domain_containing"/>
    <property type="match status" value="1"/>
</dbReference>
<dbReference type="CDD" id="cd01335">
    <property type="entry name" value="Radical_SAM"/>
    <property type="match status" value="1"/>
</dbReference>
<dbReference type="FunFam" id="3.20.20.70:FF:000325">
    <property type="entry name" value="Radical SAM domain protein"/>
    <property type="match status" value="1"/>
</dbReference>
<keyword evidence="4" id="KW-0411">Iron-sulfur</keyword>
<dbReference type="Proteomes" id="UP000199076">
    <property type="component" value="Unassembled WGS sequence"/>
</dbReference>
<dbReference type="PANTHER" id="PTHR11228">
    <property type="entry name" value="RADICAL SAM DOMAIN PROTEIN"/>
    <property type="match status" value="1"/>
</dbReference>
<dbReference type="CDD" id="cd21123">
    <property type="entry name" value="SPASM_MftC-like"/>
    <property type="match status" value="1"/>
</dbReference>
<dbReference type="SUPFAM" id="SSF102114">
    <property type="entry name" value="Radical SAM enzymes"/>
    <property type="match status" value="1"/>
</dbReference>
<evidence type="ECO:0000313" key="7">
    <source>
        <dbReference type="Proteomes" id="UP000199076"/>
    </source>
</evidence>
<dbReference type="Pfam" id="PF13186">
    <property type="entry name" value="SPASM"/>
    <property type="match status" value="1"/>
</dbReference>
<dbReference type="GO" id="GO:0006783">
    <property type="term" value="P:heme biosynthetic process"/>
    <property type="evidence" value="ECO:0007669"/>
    <property type="project" value="TreeGrafter"/>
</dbReference>
<dbReference type="GO" id="GO:0003824">
    <property type="term" value="F:catalytic activity"/>
    <property type="evidence" value="ECO:0007669"/>
    <property type="project" value="InterPro"/>
</dbReference>
<gene>
    <name evidence="6" type="ORF">SAMN05216218_10145</name>
</gene>
<dbReference type="SMART" id="SM00729">
    <property type="entry name" value="Elp3"/>
    <property type="match status" value="1"/>
</dbReference>
<organism evidence="6 7">
    <name type="scientific">Halorientalis regularis</name>
    <dbReference type="NCBI Taxonomy" id="660518"/>
    <lineage>
        <taxon>Archaea</taxon>
        <taxon>Methanobacteriati</taxon>
        <taxon>Methanobacteriota</taxon>
        <taxon>Stenosarchaea group</taxon>
        <taxon>Halobacteria</taxon>
        <taxon>Halobacteriales</taxon>
        <taxon>Haloarculaceae</taxon>
        <taxon>Halorientalis</taxon>
    </lineage>
</organism>
<evidence type="ECO:0000256" key="4">
    <source>
        <dbReference type="ARBA" id="ARBA00023014"/>
    </source>
</evidence>
<dbReference type="InterPro" id="IPR058240">
    <property type="entry name" value="rSAM_sf"/>
</dbReference>
<dbReference type="SFLD" id="SFLDS00029">
    <property type="entry name" value="Radical_SAM"/>
    <property type="match status" value="1"/>
</dbReference>
<dbReference type="PANTHER" id="PTHR11228:SF7">
    <property type="entry name" value="PQQA PEPTIDE CYCLASE"/>
    <property type="match status" value="1"/>
</dbReference>
<dbReference type="GO" id="GO:0051536">
    <property type="term" value="F:iron-sulfur cluster binding"/>
    <property type="evidence" value="ECO:0007669"/>
    <property type="project" value="UniProtKB-KW"/>
</dbReference>
<dbReference type="PROSITE" id="PS51918">
    <property type="entry name" value="RADICAL_SAM"/>
    <property type="match status" value="1"/>
</dbReference>
<dbReference type="InterPro" id="IPR050377">
    <property type="entry name" value="Radical_SAM_PqqE_MftC-like"/>
</dbReference>
<keyword evidence="7" id="KW-1185">Reference proteome</keyword>
<dbReference type="InterPro" id="IPR007197">
    <property type="entry name" value="rSAM"/>
</dbReference>
<keyword evidence="3" id="KW-0408">Iron</keyword>
<dbReference type="Gene3D" id="3.20.20.70">
    <property type="entry name" value="Aldolase class I"/>
    <property type="match status" value="1"/>
</dbReference>
<dbReference type="InterPro" id="IPR013785">
    <property type="entry name" value="Aldolase_TIM"/>
</dbReference>
<dbReference type="AlphaFoldDB" id="A0A1G7F6C9"/>
<keyword evidence="2" id="KW-0479">Metal-binding</keyword>
<evidence type="ECO:0000259" key="5">
    <source>
        <dbReference type="PROSITE" id="PS51918"/>
    </source>
</evidence>
<accession>A0A1G7F6C9</accession>
<keyword evidence="1" id="KW-0949">S-adenosyl-L-methionine</keyword>
<dbReference type="InterPro" id="IPR027626">
    <property type="entry name" value="Pseudo_SAM_Halo"/>
</dbReference>
<dbReference type="Pfam" id="PF04055">
    <property type="entry name" value="Radical_SAM"/>
    <property type="match status" value="1"/>
</dbReference>
<dbReference type="InterPro" id="IPR023885">
    <property type="entry name" value="4Fe4S-binding_SPASM_dom"/>
</dbReference>
<reference evidence="7" key="1">
    <citation type="submission" date="2016-10" db="EMBL/GenBank/DDBJ databases">
        <authorList>
            <person name="Varghese N."/>
            <person name="Submissions S."/>
        </authorList>
    </citation>
    <scope>NUCLEOTIDE SEQUENCE [LARGE SCALE GENOMIC DNA]</scope>
    <source>
        <strain evidence="7">IBRC-M 10760</strain>
    </source>
</reference>
<evidence type="ECO:0000256" key="1">
    <source>
        <dbReference type="ARBA" id="ARBA00022691"/>
    </source>
</evidence>
<proteinExistence type="predicted"/>
<dbReference type="EMBL" id="FNBK01000001">
    <property type="protein sequence ID" value="SDE71442.1"/>
    <property type="molecule type" value="Genomic_DNA"/>
</dbReference>
<feature type="domain" description="Radical SAM core" evidence="5">
    <location>
        <begin position="89"/>
        <end position="299"/>
    </location>
</feature>
<protein>
    <submittedName>
        <fullName evidence="6">Pseudo-rSAM protein/SPASM domain protein</fullName>
    </submittedName>
</protein>